<sequence length="114" mass="12927">MYLIYARLVGGFECKAALEKIREKIPRGCLNGLNSAECIIANYLLTNKVTREMKLLARLTNIYGKIAKYMLGGVLPQECAEDLKELIEKMPERHRLSLNVPPIREGVKDFAKFA</sequence>
<proteinExistence type="predicted"/>
<comment type="caution">
    <text evidence="1">The sequence shown here is derived from an EMBL/GenBank/DDBJ whole genome shotgun (WGS) entry which is preliminary data.</text>
</comment>
<dbReference type="AlphaFoldDB" id="A0A7L4P7R9"/>
<reference evidence="1 2" key="1">
    <citation type="journal article" date="2020" name="Nat. Commun.">
        <title>The structures of two archaeal type IV pili illuminate evolutionary relationships.</title>
        <authorList>
            <person name="Wang F."/>
            <person name="Baquero D.P."/>
            <person name="Su Z."/>
            <person name="Beltran L.C."/>
            <person name="Prangishvili D."/>
            <person name="Krupovic M."/>
            <person name="Egelman E.H."/>
        </authorList>
    </citation>
    <scope>NUCLEOTIDE SEQUENCE [LARGE SCALE GENOMIC DNA]</scope>
    <source>
        <strain evidence="1 2">2GA</strain>
    </source>
</reference>
<dbReference type="EMBL" id="JAAVJF010000002">
    <property type="protein sequence ID" value="NYR15085.1"/>
    <property type="molecule type" value="Genomic_DNA"/>
</dbReference>
<evidence type="ECO:0000313" key="1">
    <source>
        <dbReference type="EMBL" id="NYR15085.1"/>
    </source>
</evidence>
<organism evidence="1 2">
    <name type="scientific">Pyrobaculum arsenaticum</name>
    <dbReference type="NCBI Taxonomy" id="121277"/>
    <lineage>
        <taxon>Archaea</taxon>
        <taxon>Thermoproteota</taxon>
        <taxon>Thermoprotei</taxon>
        <taxon>Thermoproteales</taxon>
        <taxon>Thermoproteaceae</taxon>
        <taxon>Pyrobaculum</taxon>
    </lineage>
</organism>
<gene>
    <name evidence="1" type="ORF">HC235_03795</name>
</gene>
<accession>A0A7L4P7R9</accession>
<protein>
    <submittedName>
        <fullName evidence="1">Uncharacterized protein</fullName>
    </submittedName>
</protein>
<keyword evidence="2" id="KW-1185">Reference proteome</keyword>
<dbReference type="Proteomes" id="UP000554766">
    <property type="component" value="Unassembled WGS sequence"/>
</dbReference>
<evidence type="ECO:0000313" key="2">
    <source>
        <dbReference type="Proteomes" id="UP000554766"/>
    </source>
</evidence>
<name>A0A7L4P7R9_9CREN</name>